<comment type="caution">
    <text evidence="2">The sequence shown here is derived from an EMBL/GenBank/DDBJ whole genome shotgun (WGS) entry which is preliminary data.</text>
</comment>
<organism evidence="2 3">
    <name type="scientific">Massilia frigida</name>
    <dbReference type="NCBI Taxonomy" id="2609281"/>
    <lineage>
        <taxon>Bacteria</taxon>
        <taxon>Pseudomonadati</taxon>
        <taxon>Pseudomonadota</taxon>
        <taxon>Betaproteobacteria</taxon>
        <taxon>Burkholderiales</taxon>
        <taxon>Oxalobacteraceae</taxon>
        <taxon>Telluria group</taxon>
        <taxon>Massilia</taxon>
    </lineage>
</organism>
<feature type="chain" id="PRO_5045814024" description="DUF2059 domain-containing protein" evidence="1">
    <location>
        <begin position="28"/>
        <end position="197"/>
    </location>
</feature>
<dbReference type="EMBL" id="WHJG01000019">
    <property type="protein sequence ID" value="NHZ81158.1"/>
    <property type="molecule type" value="Genomic_DNA"/>
</dbReference>
<proteinExistence type="predicted"/>
<dbReference type="RefSeq" id="WP_167088493.1">
    <property type="nucleotide sequence ID" value="NZ_WHJG01000019.1"/>
</dbReference>
<evidence type="ECO:0000313" key="3">
    <source>
        <dbReference type="Proteomes" id="UP000621455"/>
    </source>
</evidence>
<keyword evidence="3" id="KW-1185">Reference proteome</keyword>
<gene>
    <name evidence="2" type="ORF">F2P44_18030</name>
</gene>
<feature type="signal peptide" evidence="1">
    <location>
        <begin position="1"/>
        <end position="27"/>
    </location>
</feature>
<dbReference type="PROSITE" id="PS51257">
    <property type="entry name" value="PROKAR_LIPOPROTEIN"/>
    <property type="match status" value="1"/>
</dbReference>
<protein>
    <recommendedName>
        <fullName evidence="4">DUF2059 domain-containing protein</fullName>
    </recommendedName>
</protein>
<evidence type="ECO:0000256" key="1">
    <source>
        <dbReference type="SAM" id="SignalP"/>
    </source>
</evidence>
<sequence>MIRLPALQRFICAALFSAAVLPTVASCAEPDELTTATQRFLGLFPASEMLALNQKMVLQIAVNMGSKVRPEFVKCMNAAIEPSVFDDASLKLAKRNFKDVQRLKEINEFMQSAAGIKYRRHALKVMETGLKQLEAGEAIRDAKPAAFTAEEMGVIQAFGARPSYAEFSRFSADVQQELRADDLQDDKLWKIRVRCDS</sequence>
<accession>A0ABX0NG80</accession>
<name>A0ABX0NG80_9BURK</name>
<keyword evidence="1" id="KW-0732">Signal</keyword>
<reference evidence="2 3" key="1">
    <citation type="submission" date="2019-10" db="EMBL/GenBank/DDBJ databases">
        <title>Taxonomy of Antarctic Massilia spp.: description of Massilia rubra sp. nov., Massilia aquatica sp. nov., Massilia mucilaginosa sp. nov., Massilia frigida sp. nov. isolated from streams, lakes and regoliths.</title>
        <authorList>
            <person name="Holochova P."/>
            <person name="Sedlacek I."/>
            <person name="Kralova S."/>
            <person name="Maslanova I."/>
            <person name="Busse H.-J."/>
            <person name="Stankova E."/>
            <person name="Vrbovska V."/>
            <person name="Kovarovic V."/>
            <person name="Bartak M."/>
            <person name="Svec P."/>
            <person name="Pantucek R."/>
        </authorList>
    </citation>
    <scope>NUCLEOTIDE SEQUENCE [LARGE SCALE GENOMIC DNA]</scope>
    <source>
        <strain evidence="2 3">CCM 8695</strain>
    </source>
</reference>
<dbReference type="Proteomes" id="UP000621455">
    <property type="component" value="Unassembled WGS sequence"/>
</dbReference>
<evidence type="ECO:0008006" key="4">
    <source>
        <dbReference type="Google" id="ProtNLM"/>
    </source>
</evidence>
<evidence type="ECO:0000313" key="2">
    <source>
        <dbReference type="EMBL" id="NHZ81158.1"/>
    </source>
</evidence>